<accession>A0AAU8PIA4</accession>
<feature type="compositionally biased region" description="Basic residues" evidence="1">
    <location>
        <begin position="121"/>
        <end position="135"/>
    </location>
</feature>
<sequence>MAMTAHDCASLVGRKKDGAQGNGVGADCVNVEARLASQTCRGHCIRWWHHQAGKVRTGRAKTARASSKQEQTTARTAVRTKKLLLQPLLLVRSGAQEQDTRAHPLHTKNLVPRPSPSRSRSASRSRRHLIGRRRTCLSITKS</sequence>
<proteinExistence type="predicted"/>
<feature type="region of interest" description="Disordered" evidence="1">
    <location>
        <begin position="95"/>
        <end position="142"/>
    </location>
</feature>
<gene>
    <name evidence="2" type="ordered locus">TPEGAU_0129a</name>
</gene>
<organism evidence="2 3">
    <name type="scientific">Treponema pallidum subsp. pertenue (strain Gauthier)</name>
    <dbReference type="NCBI Taxonomy" id="491080"/>
    <lineage>
        <taxon>Bacteria</taxon>
        <taxon>Pseudomonadati</taxon>
        <taxon>Spirochaetota</taxon>
        <taxon>Spirochaetia</taxon>
        <taxon>Spirochaetales</taxon>
        <taxon>Treponemataceae</taxon>
        <taxon>Treponema</taxon>
    </lineage>
</organism>
<dbReference type="KEGG" id="tpg:TPEGAU_0129a"/>
<evidence type="ECO:0000256" key="1">
    <source>
        <dbReference type="SAM" id="MobiDB-lite"/>
    </source>
</evidence>
<name>A0AAU8PIA4_TREPG</name>
<protein>
    <submittedName>
        <fullName evidence="2">Uncharacterized protein</fullName>
    </submittedName>
</protein>
<evidence type="ECO:0000313" key="2">
    <source>
        <dbReference type="EMBL" id="AEZ59390.1"/>
    </source>
</evidence>
<dbReference type="Proteomes" id="UP000008192">
    <property type="component" value="Chromosome"/>
</dbReference>
<reference evidence="3" key="1">
    <citation type="journal article" date="2012" name="PLoS Negl. Trop. Dis.">
        <title>Whole genome sequences of three Treponema pallidum ssp. pertenue strains: yaws and syphilis treponemes differ in less than 0.2% of the genome sequence.</title>
        <authorList>
            <person name="Cejkova D."/>
            <person name="Zobanikova M."/>
            <person name="Chen L."/>
            <person name="Pospisilova P."/>
            <person name="Strouhal M."/>
            <person name="Qin X."/>
            <person name="Mikalova L."/>
            <person name="Norris S.J."/>
            <person name="Muzny D.M."/>
            <person name="Gibbs R.A."/>
            <person name="Fulton L.L."/>
            <person name="Sodergren E."/>
            <person name="Weinstock G.M."/>
            <person name="Smajs D."/>
        </authorList>
    </citation>
    <scope>NUCLEOTIDE SEQUENCE [LARGE SCALE GENOMIC DNA]</scope>
    <source>
        <strain evidence="3">Gauthier</strain>
    </source>
</reference>
<dbReference type="AlphaFoldDB" id="A0AAU8PIA4"/>
<evidence type="ECO:0000313" key="3">
    <source>
        <dbReference type="Proteomes" id="UP000008192"/>
    </source>
</evidence>
<dbReference type="EMBL" id="CP002376">
    <property type="protein sequence ID" value="AEZ59390.1"/>
    <property type="molecule type" value="Genomic_DNA"/>
</dbReference>